<evidence type="ECO:0000256" key="5">
    <source>
        <dbReference type="SAM" id="MobiDB-lite"/>
    </source>
</evidence>
<organism evidence="7 8">
    <name type="scientific">Cognatiluteimonas weifangensis</name>
    <dbReference type="NCBI Taxonomy" id="2303539"/>
    <lineage>
        <taxon>Bacteria</taxon>
        <taxon>Pseudomonadati</taxon>
        <taxon>Pseudomonadota</taxon>
        <taxon>Gammaproteobacteria</taxon>
        <taxon>Lysobacterales</taxon>
        <taxon>Lysobacteraceae</taxon>
        <taxon>Cognatiluteimonas</taxon>
    </lineage>
</organism>
<dbReference type="Pfam" id="PF13377">
    <property type="entry name" value="Peripla_BP_3"/>
    <property type="match status" value="1"/>
</dbReference>
<comment type="caution">
    <text evidence="7">The sequence shown here is derived from an EMBL/GenBank/DDBJ whole genome shotgun (WGS) entry which is preliminary data.</text>
</comment>
<dbReference type="OrthoDB" id="9798934at2"/>
<dbReference type="InterPro" id="IPR046335">
    <property type="entry name" value="LacI/GalR-like_sensor"/>
</dbReference>
<feature type="region of interest" description="Disordered" evidence="5">
    <location>
        <begin position="1"/>
        <end position="30"/>
    </location>
</feature>
<evidence type="ECO:0000313" key="8">
    <source>
        <dbReference type="Proteomes" id="UP000262917"/>
    </source>
</evidence>
<dbReference type="Pfam" id="PF00356">
    <property type="entry name" value="LacI"/>
    <property type="match status" value="1"/>
</dbReference>
<dbReference type="InterPro" id="IPR028082">
    <property type="entry name" value="Peripla_BP_I"/>
</dbReference>
<keyword evidence="4" id="KW-0804">Transcription</keyword>
<reference evidence="7 8" key="1">
    <citation type="submission" date="2018-08" db="EMBL/GenBank/DDBJ databases">
        <title>Lysobacter weifangensis sp. nov., a new member of the family 'Xanthomonadaceae', isolated from soil in a farmland.</title>
        <authorList>
            <person name="Zhao H."/>
        </authorList>
    </citation>
    <scope>NUCLEOTIDE SEQUENCE [LARGE SCALE GENOMIC DNA]</scope>
    <source>
        <strain evidence="7 8">WF-2</strain>
    </source>
</reference>
<proteinExistence type="predicted"/>
<dbReference type="InterPro" id="IPR010982">
    <property type="entry name" value="Lambda_DNA-bd_dom_sf"/>
</dbReference>
<evidence type="ECO:0000256" key="4">
    <source>
        <dbReference type="ARBA" id="ARBA00023163"/>
    </source>
</evidence>
<dbReference type="Gene3D" id="1.10.260.40">
    <property type="entry name" value="lambda repressor-like DNA-binding domains"/>
    <property type="match status" value="1"/>
</dbReference>
<keyword evidence="8" id="KW-1185">Reference proteome</keyword>
<dbReference type="PANTHER" id="PTHR30146:SF151">
    <property type="entry name" value="HTH-TYPE TRANSCRIPTIONAL REPRESSOR CYTR"/>
    <property type="match status" value="1"/>
</dbReference>
<dbReference type="PROSITE" id="PS00356">
    <property type="entry name" value="HTH_LACI_1"/>
    <property type="match status" value="1"/>
</dbReference>
<evidence type="ECO:0000259" key="6">
    <source>
        <dbReference type="PROSITE" id="PS50932"/>
    </source>
</evidence>
<dbReference type="AlphaFoldDB" id="A0A372DKK2"/>
<dbReference type="SUPFAM" id="SSF47413">
    <property type="entry name" value="lambda repressor-like DNA-binding domains"/>
    <property type="match status" value="1"/>
</dbReference>
<feature type="compositionally biased region" description="Polar residues" evidence="5">
    <location>
        <begin position="1"/>
        <end position="11"/>
    </location>
</feature>
<dbReference type="GO" id="GO:0003700">
    <property type="term" value="F:DNA-binding transcription factor activity"/>
    <property type="evidence" value="ECO:0007669"/>
    <property type="project" value="TreeGrafter"/>
</dbReference>
<name>A0A372DKK2_9GAMM</name>
<keyword evidence="3" id="KW-0238">DNA-binding</keyword>
<dbReference type="CDD" id="cd06267">
    <property type="entry name" value="PBP1_LacI_sugar_binding-like"/>
    <property type="match status" value="1"/>
</dbReference>
<dbReference type="Gene3D" id="3.40.50.2300">
    <property type="match status" value="2"/>
</dbReference>
<dbReference type="InterPro" id="IPR000843">
    <property type="entry name" value="HTH_LacI"/>
</dbReference>
<feature type="domain" description="HTH lacI-type" evidence="6">
    <location>
        <begin position="58"/>
        <end position="112"/>
    </location>
</feature>
<protein>
    <submittedName>
        <fullName evidence="7">LacI family transcriptional regulator</fullName>
    </submittedName>
</protein>
<dbReference type="SMART" id="SM00354">
    <property type="entry name" value="HTH_LACI"/>
    <property type="match status" value="1"/>
</dbReference>
<dbReference type="EMBL" id="QVPD01000008">
    <property type="protein sequence ID" value="RFP60121.1"/>
    <property type="molecule type" value="Genomic_DNA"/>
</dbReference>
<keyword evidence="2" id="KW-0805">Transcription regulation</keyword>
<dbReference type="SUPFAM" id="SSF53822">
    <property type="entry name" value="Periplasmic binding protein-like I"/>
    <property type="match status" value="1"/>
</dbReference>
<dbReference type="PROSITE" id="PS50932">
    <property type="entry name" value="HTH_LACI_2"/>
    <property type="match status" value="1"/>
</dbReference>
<dbReference type="PRINTS" id="PR00036">
    <property type="entry name" value="HTHLACI"/>
</dbReference>
<evidence type="ECO:0000313" key="7">
    <source>
        <dbReference type="EMBL" id="RFP60121.1"/>
    </source>
</evidence>
<accession>A0A372DKK2</accession>
<gene>
    <name evidence="7" type="ORF">D0Y53_08810</name>
</gene>
<evidence type="ECO:0000256" key="2">
    <source>
        <dbReference type="ARBA" id="ARBA00023015"/>
    </source>
</evidence>
<evidence type="ECO:0000256" key="1">
    <source>
        <dbReference type="ARBA" id="ARBA00022491"/>
    </source>
</evidence>
<dbReference type="PANTHER" id="PTHR30146">
    <property type="entry name" value="LACI-RELATED TRANSCRIPTIONAL REPRESSOR"/>
    <property type="match status" value="1"/>
</dbReference>
<dbReference type="GO" id="GO:0000976">
    <property type="term" value="F:transcription cis-regulatory region binding"/>
    <property type="evidence" value="ECO:0007669"/>
    <property type="project" value="TreeGrafter"/>
</dbReference>
<evidence type="ECO:0000256" key="3">
    <source>
        <dbReference type="ARBA" id="ARBA00023125"/>
    </source>
</evidence>
<keyword evidence="1" id="KW-0678">Repressor</keyword>
<dbReference type="CDD" id="cd01392">
    <property type="entry name" value="HTH_LacI"/>
    <property type="match status" value="1"/>
</dbReference>
<sequence length="405" mass="43495">MRSRKTQSASRAKTRKTSHNGHRDPATVRETVYGRPRTRYFRHPAPALPLAPLNGPGVTIKDVARLANVSVATVSRALNGHENVAAAVRERVLAIASSLDYCPHHAARVLSSRRTRTVGVVLPDLPCEYYARLMCGIDLAARERGLQLLVSGHHQSEQAQGAALRSMRGRVDGIIVMSPHAGVDVLAAHLPEALPVLLLDSDAQLPNVRSLRIDNYGAARTLLRHLLDRGYRRIAFIAGRESHFNADERLRGYRDGLAEWLPQAQPWVLAGDFDVASGHRAGKALLAAPQLPDAVFAANDTMALGCMLAFGAAGVRVPGDIALAGFNDIPLAQYMHPALTTMRVDIAGFGARALHLLLEDADAAAVPQCLPAELVVRESTVGNGPGRRDDTLTDTSALAGSLPGW</sequence>
<dbReference type="Proteomes" id="UP000262917">
    <property type="component" value="Unassembled WGS sequence"/>
</dbReference>